<proteinExistence type="predicted"/>
<dbReference type="AlphaFoldDB" id="A0A7S1UKQ8"/>
<reference evidence="1" key="1">
    <citation type="submission" date="2021-01" db="EMBL/GenBank/DDBJ databases">
        <authorList>
            <person name="Corre E."/>
            <person name="Pelletier E."/>
            <person name="Niang G."/>
            <person name="Scheremetjew M."/>
            <person name="Finn R."/>
            <person name="Kale V."/>
            <person name="Holt S."/>
            <person name="Cochrane G."/>
            <person name="Meng A."/>
            <person name="Brown T."/>
            <person name="Cohen L."/>
        </authorList>
    </citation>
    <scope>NUCLEOTIDE SEQUENCE</scope>
    <source>
        <strain evidence="1">CCMP 410</strain>
    </source>
</reference>
<accession>A0A7S1UKQ8</accession>
<gene>
    <name evidence="1" type="ORF">GOCE00092_LOCUS47</name>
</gene>
<name>A0A7S1UKQ8_9STRA</name>
<protein>
    <submittedName>
        <fullName evidence="1">Uncharacterized protein</fullName>
    </submittedName>
</protein>
<organism evidence="1">
    <name type="scientific">Grammatophora oceanica</name>
    <dbReference type="NCBI Taxonomy" id="210454"/>
    <lineage>
        <taxon>Eukaryota</taxon>
        <taxon>Sar</taxon>
        <taxon>Stramenopiles</taxon>
        <taxon>Ochrophyta</taxon>
        <taxon>Bacillariophyta</taxon>
        <taxon>Fragilariophyceae</taxon>
        <taxon>Fragilariophycidae</taxon>
        <taxon>Rhabdonematales</taxon>
        <taxon>Grammatophoraceae</taxon>
        <taxon>Grammatophora</taxon>
    </lineage>
</organism>
<sequence length="321" mass="35986">MWTREFYVNGMFAAINNIHKAIFQWPSLNSDIMMKLSNILKAFLALQVTIARSDDGGIGYDDEKNSKLYDVNYDPFDDINHEVEPFGHRELQLSPSTAACIDACRTEEQLKRTTCFNSYCNDKFPNNVGSATWKEDRKRCKSLCRVAYRQQFAVCKARCRVPEGLTSREQQLCDTCPCCAAGGDFISTLLEPDLCTELGDGGAIFFNQESSLIRCILDEDDVSGVLVDFTQARVGFYSSNFGFTPYCDDIALNDCDTFLSDPDCERETTESIACSDLFSTIRDRVFGTTSTCGSQGFFGQGTETLDQFSYAEYCETAFLVP</sequence>
<dbReference type="EMBL" id="HBGK01000091">
    <property type="protein sequence ID" value="CAD9271142.1"/>
    <property type="molecule type" value="Transcribed_RNA"/>
</dbReference>
<evidence type="ECO:0000313" key="1">
    <source>
        <dbReference type="EMBL" id="CAD9271142.1"/>
    </source>
</evidence>